<gene>
    <name evidence="1" type="ORF">POM88_028519</name>
</gene>
<dbReference type="Gene3D" id="3.60.10.10">
    <property type="entry name" value="Endonuclease/exonuclease/phosphatase"/>
    <property type="match status" value="1"/>
</dbReference>
<comment type="caution">
    <text evidence="1">The sequence shown here is derived from an EMBL/GenBank/DDBJ whole genome shotgun (WGS) entry which is preliminary data.</text>
</comment>
<dbReference type="EMBL" id="JAUIZM010000007">
    <property type="protein sequence ID" value="KAK1372326.1"/>
    <property type="molecule type" value="Genomic_DNA"/>
</dbReference>
<dbReference type="AlphaFoldDB" id="A0AAD8HT18"/>
<sequence>MEGGNSKLVEMVTTDSIFLDKRGGGLYPQWLIQGFKDVVEDCALIDMNLVGYPFTWERGYGTDKWVEVRLDRALATEEFLNLFRGAKLSNIEVTTSDHCPILLDPGDYVAGPVPDTYRLVSAVHASVQKE</sequence>
<organism evidence="1 2">
    <name type="scientific">Heracleum sosnowskyi</name>
    <dbReference type="NCBI Taxonomy" id="360622"/>
    <lineage>
        <taxon>Eukaryota</taxon>
        <taxon>Viridiplantae</taxon>
        <taxon>Streptophyta</taxon>
        <taxon>Embryophyta</taxon>
        <taxon>Tracheophyta</taxon>
        <taxon>Spermatophyta</taxon>
        <taxon>Magnoliopsida</taxon>
        <taxon>eudicotyledons</taxon>
        <taxon>Gunneridae</taxon>
        <taxon>Pentapetalae</taxon>
        <taxon>asterids</taxon>
        <taxon>campanulids</taxon>
        <taxon>Apiales</taxon>
        <taxon>Apiaceae</taxon>
        <taxon>Apioideae</taxon>
        <taxon>apioid superclade</taxon>
        <taxon>Tordylieae</taxon>
        <taxon>Tordyliinae</taxon>
        <taxon>Heracleum</taxon>
    </lineage>
</organism>
<proteinExistence type="predicted"/>
<reference evidence="1" key="2">
    <citation type="submission" date="2023-05" db="EMBL/GenBank/DDBJ databases">
        <authorList>
            <person name="Schelkunov M.I."/>
        </authorList>
    </citation>
    <scope>NUCLEOTIDE SEQUENCE</scope>
    <source>
        <strain evidence="1">Hsosn_3</strain>
        <tissue evidence="1">Leaf</tissue>
    </source>
</reference>
<accession>A0AAD8HT18</accession>
<dbReference type="SUPFAM" id="SSF56219">
    <property type="entry name" value="DNase I-like"/>
    <property type="match status" value="1"/>
</dbReference>
<dbReference type="PANTHER" id="PTHR33710">
    <property type="entry name" value="BNAC02G09200D PROTEIN"/>
    <property type="match status" value="1"/>
</dbReference>
<dbReference type="Proteomes" id="UP001237642">
    <property type="component" value="Unassembled WGS sequence"/>
</dbReference>
<evidence type="ECO:0000313" key="1">
    <source>
        <dbReference type="EMBL" id="KAK1372326.1"/>
    </source>
</evidence>
<protein>
    <recommendedName>
        <fullName evidence="3">Endonuclease/exonuclease/phosphatase domain-containing protein</fullName>
    </recommendedName>
</protein>
<name>A0AAD8HT18_9APIA</name>
<dbReference type="PANTHER" id="PTHR33710:SF64">
    <property type="entry name" value="ENDONUCLEASE_EXONUCLEASE_PHOSPHATASE DOMAIN-CONTAINING PROTEIN"/>
    <property type="match status" value="1"/>
</dbReference>
<dbReference type="InterPro" id="IPR036691">
    <property type="entry name" value="Endo/exonu/phosph_ase_sf"/>
</dbReference>
<evidence type="ECO:0008006" key="3">
    <source>
        <dbReference type="Google" id="ProtNLM"/>
    </source>
</evidence>
<reference evidence="1" key="1">
    <citation type="submission" date="2023-02" db="EMBL/GenBank/DDBJ databases">
        <title>Genome of toxic invasive species Heracleum sosnowskyi carries increased number of genes despite the absence of recent whole-genome duplications.</title>
        <authorList>
            <person name="Schelkunov M."/>
            <person name="Shtratnikova V."/>
            <person name="Makarenko M."/>
            <person name="Klepikova A."/>
            <person name="Omelchenko D."/>
            <person name="Novikova G."/>
            <person name="Obukhova E."/>
            <person name="Bogdanov V."/>
            <person name="Penin A."/>
            <person name="Logacheva M."/>
        </authorList>
    </citation>
    <scope>NUCLEOTIDE SEQUENCE</scope>
    <source>
        <strain evidence="1">Hsosn_3</strain>
        <tissue evidence="1">Leaf</tissue>
    </source>
</reference>
<evidence type="ECO:0000313" key="2">
    <source>
        <dbReference type="Proteomes" id="UP001237642"/>
    </source>
</evidence>
<keyword evidence="2" id="KW-1185">Reference proteome</keyword>